<sequence length="119" mass="13556">MKTLLRLDCSSRSNGSISREPTEYFDTVVRHGHSFNVDEMGHHGLLTEIRAYLITTKGGLIKGTAFEKFDFQTPYLEAILNFIGISVVKQFSIEGTANEHLVEKNKSEIKKEIRSYFNN</sequence>
<dbReference type="PANTHER" id="PTHR43741">
    <property type="entry name" value="FMN-DEPENDENT NADH-AZOREDUCTASE 1"/>
    <property type="match status" value="1"/>
</dbReference>
<dbReference type="Gene3D" id="3.40.50.360">
    <property type="match status" value="1"/>
</dbReference>
<protein>
    <recommendedName>
        <fullName evidence="1">Flavodoxin-like fold domain-containing protein</fullName>
    </recommendedName>
</protein>
<dbReference type="InterPro" id="IPR050104">
    <property type="entry name" value="FMN-dep_NADH:Q_OxRdtase_AzoR1"/>
</dbReference>
<gene>
    <name evidence="2" type="ORF">GTQ38_05430</name>
</gene>
<dbReference type="Pfam" id="PF02525">
    <property type="entry name" value="Flavodoxin_2"/>
    <property type="match status" value="1"/>
</dbReference>
<dbReference type="InterPro" id="IPR003680">
    <property type="entry name" value="Flavodoxin_fold"/>
</dbReference>
<dbReference type="InterPro" id="IPR029039">
    <property type="entry name" value="Flavoprotein-like_sf"/>
</dbReference>
<dbReference type="Proteomes" id="UP000475249">
    <property type="component" value="Unassembled WGS sequence"/>
</dbReference>
<accession>A0A6L9EA46</accession>
<organism evidence="2 3">
    <name type="scientific">Poritiphilus flavus</name>
    <dbReference type="NCBI Taxonomy" id="2697053"/>
    <lineage>
        <taxon>Bacteria</taxon>
        <taxon>Pseudomonadati</taxon>
        <taxon>Bacteroidota</taxon>
        <taxon>Flavobacteriia</taxon>
        <taxon>Flavobacteriales</taxon>
        <taxon>Flavobacteriaceae</taxon>
        <taxon>Poritiphilus</taxon>
    </lineage>
</organism>
<dbReference type="AlphaFoldDB" id="A0A6L9EA46"/>
<evidence type="ECO:0000313" key="3">
    <source>
        <dbReference type="Proteomes" id="UP000475249"/>
    </source>
</evidence>
<keyword evidence="3" id="KW-1185">Reference proteome</keyword>
<dbReference type="SUPFAM" id="SSF52218">
    <property type="entry name" value="Flavoproteins"/>
    <property type="match status" value="1"/>
</dbReference>
<dbReference type="PANTHER" id="PTHR43741:SF4">
    <property type="entry name" value="FMN-DEPENDENT NADH:QUINONE OXIDOREDUCTASE"/>
    <property type="match status" value="1"/>
</dbReference>
<dbReference type="RefSeq" id="WP_161434460.1">
    <property type="nucleotide sequence ID" value="NZ_WXYO01000002.1"/>
</dbReference>
<evidence type="ECO:0000313" key="2">
    <source>
        <dbReference type="EMBL" id="NAS11431.1"/>
    </source>
</evidence>
<comment type="caution">
    <text evidence="2">The sequence shown here is derived from an EMBL/GenBank/DDBJ whole genome shotgun (WGS) entry which is preliminary data.</text>
</comment>
<dbReference type="EMBL" id="WXYO01000002">
    <property type="protein sequence ID" value="NAS11431.1"/>
    <property type="molecule type" value="Genomic_DNA"/>
</dbReference>
<name>A0A6L9EA46_9FLAO</name>
<reference evidence="2 3" key="1">
    <citation type="submission" date="2020-01" db="EMBL/GenBank/DDBJ databases">
        <title>Bacteria diversity of Porities sp.</title>
        <authorList>
            <person name="Wang G."/>
        </authorList>
    </citation>
    <scope>NUCLEOTIDE SEQUENCE [LARGE SCALE GENOMIC DNA]</scope>
    <source>
        <strain evidence="2 3">R33</strain>
    </source>
</reference>
<evidence type="ECO:0000259" key="1">
    <source>
        <dbReference type="Pfam" id="PF02525"/>
    </source>
</evidence>
<feature type="domain" description="Flavodoxin-like fold" evidence="1">
    <location>
        <begin position="23"/>
        <end position="115"/>
    </location>
</feature>
<proteinExistence type="predicted"/>